<accession>A0A1Y2E0C3</accession>
<feature type="region of interest" description="Disordered" evidence="1">
    <location>
        <begin position="34"/>
        <end position="64"/>
    </location>
</feature>
<dbReference type="InParanoid" id="A0A1Y2E0C3"/>
<dbReference type="RefSeq" id="XP_040716140.1">
    <property type="nucleotide sequence ID" value="XM_040865265.1"/>
</dbReference>
<comment type="caution">
    <text evidence="2">The sequence shown here is derived from an EMBL/GenBank/DDBJ whole genome shotgun (WGS) entry which is preliminary data.</text>
</comment>
<gene>
    <name evidence="2" type="ORF">BCR38DRAFT_523538</name>
</gene>
<organism evidence="2 3">
    <name type="scientific">Pseudomassariella vexata</name>
    <dbReference type="NCBI Taxonomy" id="1141098"/>
    <lineage>
        <taxon>Eukaryota</taxon>
        <taxon>Fungi</taxon>
        <taxon>Dikarya</taxon>
        <taxon>Ascomycota</taxon>
        <taxon>Pezizomycotina</taxon>
        <taxon>Sordariomycetes</taxon>
        <taxon>Xylariomycetidae</taxon>
        <taxon>Amphisphaeriales</taxon>
        <taxon>Pseudomassariaceae</taxon>
        <taxon>Pseudomassariella</taxon>
    </lineage>
</organism>
<dbReference type="OrthoDB" id="4779883at2759"/>
<evidence type="ECO:0000256" key="1">
    <source>
        <dbReference type="SAM" id="MobiDB-lite"/>
    </source>
</evidence>
<feature type="region of interest" description="Disordered" evidence="1">
    <location>
        <begin position="276"/>
        <end position="324"/>
    </location>
</feature>
<sequence>MDLTQTQLLMIGAILPTPLRPGLGAGGLLQPQLDEGAGLVNPSDEKIESPATQYSSIAPLDETPLDMQTNQERRERKPEYVAKGAFLVKKDQEGEFNFPKFQSQPEPSWRAGDGFSGDEANPDFIFFVTGKHKRKRRSKFMLGMPTLSMNETSRPSSCIRAFGKRRRVDEFPQHQRRGVCRGEKKDIWPTLDDFVESTLPDRAKRLSNRAENDDGNSVVFSRRVVKETQLEPINTMKYIPLRRRERGVLDFGFSRGNDEIIAQLARVRAWRNVESDEAEEAEYSDEGSQAAETDFGRTTDDEGPVGAAENSSGTSRSSSLNSTDTSWWDADGNHVFRGDLEFSQSALDGLSQDSEEE</sequence>
<reference evidence="2 3" key="1">
    <citation type="submission" date="2016-07" db="EMBL/GenBank/DDBJ databases">
        <title>Pervasive Adenine N6-methylation of Active Genes in Fungi.</title>
        <authorList>
            <consortium name="DOE Joint Genome Institute"/>
            <person name="Mondo S.J."/>
            <person name="Dannebaum R.O."/>
            <person name="Kuo R.C."/>
            <person name="Labutti K."/>
            <person name="Haridas S."/>
            <person name="Kuo A."/>
            <person name="Salamov A."/>
            <person name="Ahrendt S.R."/>
            <person name="Lipzen A."/>
            <person name="Sullivan W."/>
            <person name="Andreopoulos W.B."/>
            <person name="Clum A."/>
            <person name="Lindquist E."/>
            <person name="Daum C."/>
            <person name="Ramamoorthy G.K."/>
            <person name="Gryganskyi A."/>
            <person name="Culley D."/>
            <person name="Magnuson J.K."/>
            <person name="James T.Y."/>
            <person name="O'Malley M.A."/>
            <person name="Stajich J.E."/>
            <person name="Spatafora J.W."/>
            <person name="Visel A."/>
            <person name="Grigoriev I.V."/>
        </authorList>
    </citation>
    <scope>NUCLEOTIDE SEQUENCE [LARGE SCALE GENOMIC DNA]</scope>
    <source>
        <strain evidence="2 3">CBS 129021</strain>
    </source>
</reference>
<dbReference type="Proteomes" id="UP000193689">
    <property type="component" value="Unassembled WGS sequence"/>
</dbReference>
<name>A0A1Y2E0C3_9PEZI</name>
<proteinExistence type="predicted"/>
<protein>
    <submittedName>
        <fullName evidence="2">Uncharacterized protein</fullName>
    </submittedName>
</protein>
<feature type="compositionally biased region" description="Acidic residues" evidence="1">
    <location>
        <begin position="276"/>
        <end position="285"/>
    </location>
</feature>
<feature type="compositionally biased region" description="Low complexity" evidence="1">
    <location>
        <begin position="311"/>
        <end position="324"/>
    </location>
</feature>
<keyword evidence="3" id="KW-1185">Reference proteome</keyword>
<dbReference type="EMBL" id="MCFJ01000006">
    <property type="protein sequence ID" value="ORY64988.1"/>
    <property type="molecule type" value="Genomic_DNA"/>
</dbReference>
<dbReference type="GeneID" id="63781477"/>
<evidence type="ECO:0000313" key="2">
    <source>
        <dbReference type="EMBL" id="ORY64988.1"/>
    </source>
</evidence>
<evidence type="ECO:0000313" key="3">
    <source>
        <dbReference type="Proteomes" id="UP000193689"/>
    </source>
</evidence>
<dbReference type="AlphaFoldDB" id="A0A1Y2E0C3"/>